<evidence type="ECO:0008006" key="4">
    <source>
        <dbReference type="Google" id="ProtNLM"/>
    </source>
</evidence>
<accession>A0ABP8PWJ5</accession>
<keyword evidence="1" id="KW-0812">Transmembrane</keyword>
<organism evidence="2 3">
    <name type="scientific">Actinoallomurus oryzae</name>
    <dbReference type="NCBI Taxonomy" id="502180"/>
    <lineage>
        <taxon>Bacteria</taxon>
        <taxon>Bacillati</taxon>
        <taxon>Actinomycetota</taxon>
        <taxon>Actinomycetes</taxon>
        <taxon>Streptosporangiales</taxon>
        <taxon>Thermomonosporaceae</taxon>
        <taxon>Actinoallomurus</taxon>
    </lineage>
</organism>
<dbReference type="RefSeq" id="WP_345463182.1">
    <property type="nucleotide sequence ID" value="NZ_BAABHF010000019.1"/>
</dbReference>
<keyword evidence="3" id="KW-1185">Reference proteome</keyword>
<comment type="caution">
    <text evidence="2">The sequence shown here is derived from an EMBL/GenBank/DDBJ whole genome shotgun (WGS) entry which is preliminary data.</text>
</comment>
<feature type="transmembrane region" description="Helical" evidence="1">
    <location>
        <begin position="173"/>
        <end position="192"/>
    </location>
</feature>
<dbReference type="CDD" id="cd07823">
    <property type="entry name" value="SRPBCC_5"/>
    <property type="match status" value="1"/>
</dbReference>
<evidence type="ECO:0000313" key="2">
    <source>
        <dbReference type="EMBL" id="GAA4492818.1"/>
    </source>
</evidence>
<name>A0ABP8PWJ5_9ACTN</name>
<dbReference type="InterPro" id="IPR023393">
    <property type="entry name" value="START-like_dom_sf"/>
</dbReference>
<dbReference type="Proteomes" id="UP001500503">
    <property type="component" value="Unassembled WGS sequence"/>
</dbReference>
<dbReference type="SUPFAM" id="SSF55961">
    <property type="entry name" value="Bet v1-like"/>
    <property type="match status" value="1"/>
</dbReference>
<dbReference type="InterPro" id="IPR010419">
    <property type="entry name" value="CO_DH_gsu"/>
</dbReference>
<dbReference type="PANTHER" id="PTHR38588">
    <property type="entry name" value="BLL0334 PROTEIN"/>
    <property type="match status" value="1"/>
</dbReference>
<dbReference type="PANTHER" id="PTHR38588:SF1">
    <property type="entry name" value="BLL0334 PROTEIN"/>
    <property type="match status" value="1"/>
</dbReference>
<dbReference type="Gene3D" id="3.30.530.20">
    <property type="match status" value="1"/>
</dbReference>
<evidence type="ECO:0000313" key="3">
    <source>
        <dbReference type="Proteomes" id="UP001500503"/>
    </source>
</evidence>
<reference evidence="3" key="1">
    <citation type="journal article" date="2019" name="Int. J. Syst. Evol. Microbiol.">
        <title>The Global Catalogue of Microorganisms (GCM) 10K type strain sequencing project: providing services to taxonomists for standard genome sequencing and annotation.</title>
        <authorList>
            <consortium name="The Broad Institute Genomics Platform"/>
            <consortium name="The Broad Institute Genome Sequencing Center for Infectious Disease"/>
            <person name="Wu L."/>
            <person name="Ma J."/>
        </authorList>
    </citation>
    <scope>NUCLEOTIDE SEQUENCE [LARGE SCALE GENOMIC DNA]</scope>
    <source>
        <strain evidence="3">JCM 17933</strain>
    </source>
</reference>
<dbReference type="Pfam" id="PF06240">
    <property type="entry name" value="COXG"/>
    <property type="match status" value="1"/>
</dbReference>
<sequence>MRLRNAFQVPTSIDTAWEVLTDIPRLAPCMPGARLDEPSGDGEFTGAVKVRVGPIGVEYRGTARVLERDDAGRRMVVEGRARDVRGQGDATAVITLTAREESGTTMAEVVTDLDISGRIAQFGRGALEQVSGRLVEEFAGRLRAEVTGGTPPTPAADAVSLRTLLPGRPSPAALRYAAAAAATAAALAVLAVRARRGRR</sequence>
<proteinExistence type="predicted"/>
<keyword evidence="1" id="KW-1133">Transmembrane helix</keyword>
<protein>
    <recommendedName>
        <fullName evidence="4">Carbon monoxide dehydrogenase subunit G</fullName>
    </recommendedName>
</protein>
<gene>
    <name evidence="2" type="ORF">GCM10023191_029290</name>
</gene>
<dbReference type="EMBL" id="BAABHF010000019">
    <property type="protein sequence ID" value="GAA4492818.1"/>
    <property type="molecule type" value="Genomic_DNA"/>
</dbReference>
<evidence type="ECO:0000256" key="1">
    <source>
        <dbReference type="SAM" id="Phobius"/>
    </source>
</evidence>
<keyword evidence="1" id="KW-0472">Membrane</keyword>